<keyword evidence="2" id="KW-1185">Reference proteome</keyword>
<reference evidence="2" key="2">
    <citation type="journal article" date="2016" name="Sci. Rep.">
        <title>Dictyocaulus viviparus genome, variome and transcriptome elucidate lungworm biology and support future intervention.</title>
        <authorList>
            <person name="McNulty S.N."/>
            <person name="Strube C."/>
            <person name="Rosa B.A."/>
            <person name="Martin J.C."/>
            <person name="Tyagi R."/>
            <person name="Choi Y.J."/>
            <person name="Wang Q."/>
            <person name="Hallsworth Pepin K."/>
            <person name="Zhang X."/>
            <person name="Ozersky P."/>
            <person name="Wilson R.K."/>
            <person name="Sternberg P.W."/>
            <person name="Gasser R.B."/>
            <person name="Mitreva M."/>
        </authorList>
    </citation>
    <scope>NUCLEOTIDE SEQUENCE [LARGE SCALE GENOMIC DNA]</scope>
    <source>
        <strain evidence="2">HannoverDv2000</strain>
    </source>
</reference>
<dbReference type="Proteomes" id="UP000053766">
    <property type="component" value="Unassembled WGS sequence"/>
</dbReference>
<dbReference type="OrthoDB" id="257992at2759"/>
<dbReference type="AlphaFoldDB" id="A0A0D8XJQ4"/>
<dbReference type="EMBL" id="KN716448">
    <property type="protein sequence ID" value="KJH44788.1"/>
    <property type="molecule type" value="Genomic_DNA"/>
</dbReference>
<protein>
    <submittedName>
        <fullName evidence="1">Uncharacterized protein</fullName>
    </submittedName>
</protein>
<sequence>MLCHSDALGDNYESQCIINAKEYLIILIQIQWTLIEHKPLFLLNGHNGFTAFESCSYAVRRSYKLQIKTTAVLYRKSENYTYLVEIISSSSAVKPRSSRSSSLWIRLFNVFIKLLSCVLYCVRVVIDSRIPFAKSVQRDGEEIQ</sequence>
<gene>
    <name evidence="1" type="ORF">DICVIV_09170</name>
</gene>
<accession>A0A0D8XJQ4</accession>
<proteinExistence type="predicted"/>
<reference evidence="1 2" key="1">
    <citation type="submission" date="2013-11" db="EMBL/GenBank/DDBJ databases">
        <title>Draft genome of the bovine lungworm Dictyocaulus viviparus.</title>
        <authorList>
            <person name="Mitreva M."/>
        </authorList>
    </citation>
    <scope>NUCLEOTIDE SEQUENCE [LARGE SCALE GENOMIC DNA]</scope>
    <source>
        <strain evidence="1 2">HannoverDv2000</strain>
    </source>
</reference>
<evidence type="ECO:0000313" key="2">
    <source>
        <dbReference type="Proteomes" id="UP000053766"/>
    </source>
</evidence>
<organism evidence="1 2">
    <name type="scientific">Dictyocaulus viviparus</name>
    <name type="common">Bovine lungworm</name>
    <dbReference type="NCBI Taxonomy" id="29172"/>
    <lineage>
        <taxon>Eukaryota</taxon>
        <taxon>Metazoa</taxon>
        <taxon>Ecdysozoa</taxon>
        <taxon>Nematoda</taxon>
        <taxon>Chromadorea</taxon>
        <taxon>Rhabditida</taxon>
        <taxon>Rhabditina</taxon>
        <taxon>Rhabditomorpha</taxon>
        <taxon>Strongyloidea</taxon>
        <taxon>Metastrongylidae</taxon>
        <taxon>Dictyocaulus</taxon>
    </lineage>
</organism>
<evidence type="ECO:0000313" key="1">
    <source>
        <dbReference type="EMBL" id="KJH44788.1"/>
    </source>
</evidence>
<name>A0A0D8XJQ4_DICVI</name>